<dbReference type="GO" id="GO:0003678">
    <property type="term" value="F:DNA helicase activity"/>
    <property type="evidence" value="ECO:0007669"/>
    <property type="project" value="UniProtKB-EC"/>
</dbReference>
<keyword evidence="5" id="KW-0227">DNA damage</keyword>
<dbReference type="GO" id="GO:0005524">
    <property type="term" value="F:ATP binding"/>
    <property type="evidence" value="ECO:0007669"/>
    <property type="project" value="UniProtKB-KW"/>
</dbReference>
<feature type="domain" description="MCM OB" evidence="16">
    <location>
        <begin position="2"/>
        <end position="84"/>
    </location>
</feature>
<evidence type="ECO:0000313" key="17">
    <source>
        <dbReference type="EMBL" id="GEU51669.1"/>
    </source>
</evidence>
<evidence type="ECO:0000256" key="3">
    <source>
        <dbReference type="ARBA" id="ARBA00012551"/>
    </source>
</evidence>
<dbReference type="Gene3D" id="2.40.50.140">
    <property type="entry name" value="Nucleic acid-binding proteins"/>
    <property type="match status" value="1"/>
</dbReference>
<dbReference type="GO" id="GO:0051321">
    <property type="term" value="P:meiotic cell cycle"/>
    <property type="evidence" value="ECO:0007669"/>
    <property type="project" value="UniProtKB-KW"/>
</dbReference>
<keyword evidence="11" id="KW-0539">Nucleus</keyword>
<keyword evidence="6" id="KW-0378">Hydrolase</keyword>
<sequence length="168" mass="18579">MSFTHTKCGTEIHCNFPDGKFSPPSVCVIHGCKSISFNPIRSSARPIDFQKIRIQELLKFEHHEEGRVLRTLECELIEDLVDLCCIPSTYQLISIPADDSSIMATALPLEESLGGVGSLGRAGIQRSWIWDTKNRIHDFESLGKGCLSSSSESSSTDIIPSDFFSSEL</sequence>
<keyword evidence="7 17" id="KW-0347">Helicase</keyword>
<protein>
    <recommendedName>
        <fullName evidence="15">Probable DNA helicase MCM8</fullName>
        <ecNumber evidence="3">3.6.4.12</ecNumber>
    </recommendedName>
    <alternativeName>
        <fullName evidence="13">Minichromosome maintenance 8</fullName>
    </alternativeName>
</protein>
<evidence type="ECO:0000256" key="7">
    <source>
        <dbReference type="ARBA" id="ARBA00022806"/>
    </source>
</evidence>
<evidence type="ECO:0000256" key="5">
    <source>
        <dbReference type="ARBA" id="ARBA00022763"/>
    </source>
</evidence>
<keyword evidence="8" id="KW-0067">ATP-binding</keyword>
<organism evidence="17">
    <name type="scientific">Tanacetum cinerariifolium</name>
    <name type="common">Dalmatian daisy</name>
    <name type="synonym">Chrysanthemum cinerariifolium</name>
    <dbReference type="NCBI Taxonomy" id="118510"/>
    <lineage>
        <taxon>Eukaryota</taxon>
        <taxon>Viridiplantae</taxon>
        <taxon>Streptophyta</taxon>
        <taxon>Embryophyta</taxon>
        <taxon>Tracheophyta</taxon>
        <taxon>Spermatophyta</taxon>
        <taxon>Magnoliopsida</taxon>
        <taxon>eudicotyledons</taxon>
        <taxon>Gunneridae</taxon>
        <taxon>Pentapetalae</taxon>
        <taxon>asterids</taxon>
        <taxon>campanulids</taxon>
        <taxon>Asterales</taxon>
        <taxon>Asteraceae</taxon>
        <taxon>Asteroideae</taxon>
        <taxon>Anthemideae</taxon>
        <taxon>Anthemidinae</taxon>
        <taxon>Tanacetum</taxon>
    </lineage>
</organism>
<reference evidence="17" key="1">
    <citation type="journal article" date="2019" name="Sci. Rep.">
        <title>Draft genome of Tanacetum cinerariifolium, the natural source of mosquito coil.</title>
        <authorList>
            <person name="Yamashiro T."/>
            <person name="Shiraishi A."/>
            <person name="Satake H."/>
            <person name="Nakayama K."/>
        </authorList>
    </citation>
    <scope>NUCLEOTIDE SEQUENCE</scope>
</reference>
<dbReference type="Pfam" id="PF17207">
    <property type="entry name" value="MCM_OB"/>
    <property type="match status" value="1"/>
</dbReference>
<comment type="similarity">
    <text evidence="2">Belongs to the MCM family.</text>
</comment>
<keyword evidence="9" id="KW-0238">DNA-binding</keyword>
<keyword evidence="4" id="KW-0547">Nucleotide-binding</keyword>
<name>A0A6L2KRT1_TANCI</name>
<evidence type="ECO:0000256" key="13">
    <source>
        <dbReference type="ARBA" id="ARBA00042306"/>
    </source>
</evidence>
<evidence type="ECO:0000256" key="8">
    <source>
        <dbReference type="ARBA" id="ARBA00022840"/>
    </source>
</evidence>
<evidence type="ECO:0000256" key="4">
    <source>
        <dbReference type="ARBA" id="ARBA00022741"/>
    </source>
</evidence>
<dbReference type="EC" id="3.6.4.12" evidence="3"/>
<dbReference type="GO" id="GO:0016787">
    <property type="term" value="F:hydrolase activity"/>
    <property type="evidence" value="ECO:0007669"/>
    <property type="project" value="UniProtKB-KW"/>
</dbReference>
<proteinExistence type="inferred from homology"/>
<evidence type="ECO:0000256" key="15">
    <source>
        <dbReference type="ARBA" id="ARBA00069556"/>
    </source>
</evidence>
<evidence type="ECO:0000256" key="12">
    <source>
        <dbReference type="ARBA" id="ARBA00023254"/>
    </source>
</evidence>
<dbReference type="EMBL" id="BKCJ010002902">
    <property type="protein sequence ID" value="GEU51669.1"/>
    <property type="molecule type" value="Genomic_DNA"/>
</dbReference>
<evidence type="ECO:0000256" key="14">
    <source>
        <dbReference type="ARBA" id="ARBA00047995"/>
    </source>
</evidence>
<evidence type="ECO:0000256" key="10">
    <source>
        <dbReference type="ARBA" id="ARBA00023204"/>
    </source>
</evidence>
<keyword evidence="12" id="KW-0469">Meiosis</keyword>
<comment type="catalytic activity">
    <reaction evidence="14">
        <text>ATP + H2O = ADP + phosphate + H(+)</text>
        <dbReference type="Rhea" id="RHEA:13065"/>
        <dbReference type="ChEBI" id="CHEBI:15377"/>
        <dbReference type="ChEBI" id="CHEBI:15378"/>
        <dbReference type="ChEBI" id="CHEBI:30616"/>
        <dbReference type="ChEBI" id="CHEBI:43474"/>
        <dbReference type="ChEBI" id="CHEBI:456216"/>
        <dbReference type="EC" id="3.6.4.12"/>
    </reaction>
</comment>
<accession>A0A6L2KRT1</accession>
<evidence type="ECO:0000256" key="2">
    <source>
        <dbReference type="ARBA" id="ARBA00008010"/>
    </source>
</evidence>
<keyword evidence="10" id="KW-0234">DNA repair</keyword>
<dbReference type="InterPro" id="IPR033762">
    <property type="entry name" value="MCM_OB"/>
</dbReference>
<gene>
    <name evidence="17" type="ORF">Tci_023647</name>
</gene>
<evidence type="ECO:0000256" key="6">
    <source>
        <dbReference type="ARBA" id="ARBA00022801"/>
    </source>
</evidence>
<dbReference type="FunFam" id="2.20.28.10:FF:000007">
    <property type="entry name" value="DNA helicase MCM8 isoform X1"/>
    <property type="match status" value="1"/>
</dbReference>
<dbReference type="GO" id="GO:0000724">
    <property type="term" value="P:double-strand break repair via homologous recombination"/>
    <property type="evidence" value="ECO:0007669"/>
    <property type="project" value="UniProtKB-ARBA"/>
</dbReference>
<dbReference type="AlphaFoldDB" id="A0A6L2KRT1"/>
<comment type="subcellular location">
    <subcellularLocation>
        <location evidence="1">Nucleus</location>
    </subcellularLocation>
</comment>
<evidence type="ECO:0000256" key="1">
    <source>
        <dbReference type="ARBA" id="ARBA00004123"/>
    </source>
</evidence>
<dbReference type="GO" id="GO:0005634">
    <property type="term" value="C:nucleus"/>
    <property type="evidence" value="ECO:0007669"/>
    <property type="project" value="UniProtKB-SubCell"/>
</dbReference>
<dbReference type="GO" id="GO:0003677">
    <property type="term" value="F:DNA binding"/>
    <property type="evidence" value="ECO:0007669"/>
    <property type="project" value="UniProtKB-KW"/>
</dbReference>
<evidence type="ECO:0000259" key="16">
    <source>
        <dbReference type="Pfam" id="PF17207"/>
    </source>
</evidence>
<comment type="caution">
    <text evidence="17">The sequence shown here is derived from an EMBL/GenBank/DDBJ whole genome shotgun (WGS) entry which is preliminary data.</text>
</comment>
<evidence type="ECO:0000256" key="9">
    <source>
        <dbReference type="ARBA" id="ARBA00023125"/>
    </source>
</evidence>
<evidence type="ECO:0000256" key="11">
    <source>
        <dbReference type="ARBA" id="ARBA00023242"/>
    </source>
</evidence>
<dbReference type="InterPro" id="IPR012340">
    <property type="entry name" value="NA-bd_OB-fold"/>
</dbReference>
<dbReference type="SUPFAM" id="SSF50249">
    <property type="entry name" value="Nucleic acid-binding proteins"/>
    <property type="match status" value="1"/>
</dbReference>